<feature type="signal peptide" evidence="1">
    <location>
        <begin position="1"/>
        <end position="29"/>
    </location>
</feature>
<evidence type="ECO:0000256" key="1">
    <source>
        <dbReference type="SAM" id="SignalP"/>
    </source>
</evidence>
<dbReference type="Proteomes" id="UP001603978">
    <property type="component" value="Unassembled WGS sequence"/>
</dbReference>
<dbReference type="RefSeq" id="WP_393175048.1">
    <property type="nucleotide sequence ID" value="NZ_JBICRM010000040.1"/>
</dbReference>
<evidence type="ECO:0000313" key="3">
    <source>
        <dbReference type="Proteomes" id="UP001603978"/>
    </source>
</evidence>
<sequence length="136" mass="14032">MKFARTARVWGATLLVAGALLAAAAPASAATEATSHTTAATQALPAPTLVSVQCAGSCNLVDTFWTAVSGADHYEFFVGGRFLAAVTGSPVGGNQMFFEFMSSDPFDPRQTWTVRAVDAAGNVSPMGNGIKPIECC</sequence>
<protein>
    <submittedName>
        <fullName evidence="2">Uncharacterized protein</fullName>
    </submittedName>
</protein>
<reference evidence="2 3" key="1">
    <citation type="submission" date="2024-10" db="EMBL/GenBank/DDBJ databases">
        <authorList>
            <person name="Topkara A.R."/>
            <person name="Saygin H."/>
        </authorList>
    </citation>
    <scope>NUCLEOTIDE SEQUENCE [LARGE SCALE GENOMIC DNA]</scope>
    <source>
        <strain evidence="2 3">M3C6</strain>
    </source>
</reference>
<organism evidence="2 3">
    <name type="scientific">Nonomuraea marmarensis</name>
    <dbReference type="NCBI Taxonomy" id="3351344"/>
    <lineage>
        <taxon>Bacteria</taxon>
        <taxon>Bacillati</taxon>
        <taxon>Actinomycetota</taxon>
        <taxon>Actinomycetes</taxon>
        <taxon>Streptosporangiales</taxon>
        <taxon>Streptosporangiaceae</taxon>
        <taxon>Nonomuraea</taxon>
    </lineage>
</organism>
<keyword evidence="3" id="KW-1185">Reference proteome</keyword>
<keyword evidence="1" id="KW-0732">Signal</keyword>
<accession>A0ABW7AS15</accession>
<proteinExistence type="predicted"/>
<feature type="chain" id="PRO_5046127133" evidence="1">
    <location>
        <begin position="30"/>
        <end position="136"/>
    </location>
</feature>
<dbReference type="EMBL" id="JBICRM010000040">
    <property type="protein sequence ID" value="MFG1709844.1"/>
    <property type="molecule type" value="Genomic_DNA"/>
</dbReference>
<evidence type="ECO:0000313" key="2">
    <source>
        <dbReference type="EMBL" id="MFG1709844.1"/>
    </source>
</evidence>
<comment type="caution">
    <text evidence="2">The sequence shown here is derived from an EMBL/GenBank/DDBJ whole genome shotgun (WGS) entry which is preliminary data.</text>
</comment>
<name>A0ABW7AS15_9ACTN</name>
<gene>
    <name evidence="2" type="ORF">ACFLIM_42425</name>
</gene>